<comment type="caution">
    <text evidence="3">The sequence shown here is derived from an EMBL/GenBank/DDBJ whole genome shotgun (WGS) entry which is preliminary data.</text>
</comment>
<reference evidence="3" key="1">
    <citation type="journal article" date="2021" name="PeerJ">
        <title>Extensive microbial diversity within the chicken gut microbiome revealed by metagenomics and culture.</title>
        <authorList>
            <person name="Gilroy R."/>
            <person name="Ravi A."/>
            <person name="Getino M."/>
            <person name="Pursley I."/>
            <person name="Horton D.L."/>
            <person name="Alikhan N.F."/>
            <person name="Baker D."/>
            <person name="Gharbi K."/>
            <person name="Hall N."/>
            <person name="Watson M."/>
            <person name="Adriaenssens E.M."/>
            <person name="Foster-Nyarko E."/>
            <person name="Jarju S."/>
            <person name="Secka A."/>
            <person name="Antonio M."/>
            <person name="Oren A."/>
            <person name="Chaudhuri R.R."/>
            <person name="La Ragione R."/>
            <person name="Hildebrand F."/>
            <person name="Pallen M.J."/>
        </authorList>
    </citation>
    <scope>NUCLEOTIDE SEQUENCE</scope>
    <source>
        <strain evidence="3">ChiGjej5B5-7349</strain>
    </source>
</reference>
<dbReference type="EMBL" id="DYUK01000088">
    <property type="protein sequence ID" value="HJG79598.1"/>
    <property type="molecule type" value="Genomic_DNA"/>
</dbReference>
<keyword evidence="2" id="KW-0472">Membrane</keyword>
<protein>
    <submittedName>
        <fullName evidence="3">DUF4191 domain-containing protein</fullName>
    </submittedName>
</protein>
<reference evidence="3" key="2">
    <citation type="submission" date="2021-09" db="EMBL/GenBank/DDBJ databases">
        <authorList>
            <person name="Gilroy R."/>
        </authorList>
    </citation>
    <scope>NUCLEOTIDE SEQUENCE</scope>
    <source>
        <strain evidence="3">ChiGjej5B5-7349</strain>
    </source>
</reference>
<organism evidence="3 4">
    <name type="scientific">Brevibacterium senegalense</name>
    <dbReference type="NCBI Taxonomy" id="1033736"/>
    <lineage>
        <taxon>Bacteria</taxon>
        <taxon>Bacillati</taxon>
        <taxon>Actinomycetota</taxon>
        <taxon>Actinomycetes</taxon>
        <taxon>Micrococcales</taxon>
        <taxon>Brevibacteriaceae</taxon>
        <taxon>Brevibacterium</taxon>
    </lineage>
</organism>
<feature type="region of interest" description="Disordered" evidence="1">
    <location>
        <begin position="224"/>
        <end position="252"/>
    </location>
</feature>
<evidence type="ECO:0000256" key="1">
    <source>
        <dbReference type="SAM" id="MobiDB-lite"/>
    </source>
</evidence>
<evidence type="ECO:0000256" key="2">
    <source>
        <dbReference type="SAM" id="Phobius"/>
    </source>
</evidence>
<dbReference type="Pfam" id="PF13829">
    <property type="entry name" value="DUF4191"/>
    <property type="match status" value="1"/>
</dbReference>
<proteinExistence type="predicted"/>
<evidence type="ECO:0000313" key="3">
    <source>
        <dbReference type="EMBL" id="HJG79598.1"/>
    </source>
</evidence>
<evidence type="ECO:0000313" key="4">
    <source>
        <dbReference type="Proteomes" id="UP000784435"/>
    </source>
</evidence>
<name>A0A921MCQ3_9MICO</name>
<sequence>MSTNSESPRKGLFGRSKEKKPKKSNGRIQQMRQVYTMARKHNPAVPWLLAAALVGLTLIGVMLGLLISGGVLGTILWGLMGLMGGVLLAMFLLGRFAETAAFDQMRGQPGAIGAVLGTARRGWLMEDTPIAVDPRTQEMVFRTTGRAGVVLVGEGRSRHKVTKLLEKEARRHEKIVKGVPVHTFQGGEGTDQVPMENITKTLYKFPKKLNKAEILAVRNRLTGIGSMTSRPPIPKGVDPTRMRPDRRALRGR</sequence>
<dbReference type="InterPro" id="IPR025445">
    <property type="entry name" value="DUF4191"/>
</dbReference>
<dbReference type="AlphaFoldDB" id="A0A921MCQ3"/>
<gene>
    <name evidence="3" type="ORF">K8V08_04210</name>
</gene>
<feature type="compositionally biased region" description="Basic and acidic residues" evidence="1">
    <location>
        <begin position="238"/>
        <end position="252"/>
    </location>
</feature>
<feature type="transmembrane region" description="Helical" evidence="2">
    <location>
        <begin position="47"/>
        <end position="69"/>
    </location>
</feature>
<keyword evidence="2" id="KW-1133">Transmembrane helix</keyword>
<keyword evidence="2" id="KW-0812">Transmembrane</keyword>
<accession>A0A921MCQ3</accession>
<feature type="region of interest" description="Disordered" evidence="1">
    <location>
        <begin position="1"/>
        <end position="28"/>
    </location>
</feature>
<feature type="transmembrane region" description="Helical" evidence="2">
    <location>
        <begin position="75"/>
        <end position="96"/>
    </location>
</feature>
<dbReference type="Proteomes" id="UP000784435">
    <property type="component" value="Unassembled WGS sequence"/>
</dbReference>